<organism evidence="1 2">
    <name type="scientific">Paenibacillus cucumis</name>
    <name type="common">ex Kampfer et al. 2016</name>
    <dbReference type="NCBI Taxonomy" id="1776858"/>
    <lineage>
        <taxon>Bacteria</taxon>
        <taxon>Bacillati</taxon>
        <taxon>Bacillota</taxon>
        <taxon>Bacilli</taxon>
        <taxon>Bacillales</taxon>
        <taxon>Paenibacillaceae</taxon>
        <taxon>Paenibacillus</taxon>
    </lineage>
</organism>
<proteinExistence type="predicted"/>
<feature type="non-terminal residue" evidence="1">
    <location>
        <position position="68"/>
    </location>
</feature>
<comment type="caution">
    <text evidence="1">The sequence shown here is derived from an EMBL/GenBank/DDBJ whole genome shotgun (WGS) entry which is preliminary data.</text>
</comment>
<evidence type="ECO:0000313" key="2">
    <source>
        <dbReference type="Proteomes" id="UP000706031"/>
    </source>
</evidence>
<dbReference type="RefSeq" id="WP_221791748.1">
    <property type="nucleotide sequence ID" value="NZ_JACLIC010000087.1"/>
</dbReference>
<protein>
    <recommendedName>
        <fullName evidence="3">Secreted protein</fullName>
    </recommendedName>
</protein>
<sequence length="68" mass="7535">MINALASLLLPIPSLRWLPSLFFSKGDGTNLRGVGQGDKSWKSVRRGKEYRGRWTLRDGSVSGAGYPR</sequence>
<keyword evidence="2" id="KW-1185">Reference proteome</keyword>
<dbReference type="Proteomes" id="UP000706031">
    <property type="component" value="Unassembled WGS sequence"/>
</dbReference>
<dbReference type="EMBL" id="JACLIC010000087">
    <property type="protein sequence ID" value="MBY0207171.1"/>
    <property type="molecule type" value="Genomic_DNA"/>
</dbReference>
<name>A0ABS7KT46_9BACL</name>
<accession>A0ABS7KT46</accession>
<reference evidence="1 2" key="1">
    <citation type="submission" date="2020-08" db="EMBL/GenBank/DDBJ databases">
        <title>Fungal Genomes of the International Space Station.</title>
        <authorList>
            <person name="Seuylemezian A."/>
            <person name="Singh N.K."/>
            <person name="Wood J."/>
            <person name="Venkateswaran K."/>
        </authorList>
    </citation>
    <scope>NUCLEOTIDE SEQUENCE [LARGE SCALE GENOMIC DNA]</scope>
    <source>
        <strain evidence="1 2">S/N-304-OC-R4</strain>
    </source>
</reference>
<evidence type="ECO:0008006" key="3">
    <source>
        <dbReference type="Google" id="ProtNLM"/>
    </source>
</evidence>
<gene>
    <name evidence="1" type="ORF">H7T88_28505</name>
</gene>
<evidence type="ECO:0000313" key="1">
    <source>
        <dbReference type="EMBL" id="MBY0207171.1"/>
    </source>
</evidence>